<dbReference type="Proteomes" id="UP000285579">
    <property type="component" value="Unassembled WGS sequence"/>
</dbReference>
<dbReference type="RefSeq" id="WP_119555471.1">
    <property type="nucleotide sequence ID" value="NZ_QXUI01000011.1"/>
</dbReference>
<evidence type="ECO:0000313" key="2">
    <source>
        <dbReference type="Proteomes" id="UP000285579"/>
    </source>
</evidence>
<accession>A0AAQ0LW62</accession>
<comment type="caution">
    <text evidence="1">The sequence shown here is derived from an EMBL/GenBank/DDBJ whole genome shotgun (WGS) entry which is preliminary data.</text>
</comment>
<gene>
    <name evidence="1" type="ORF">BU104_12535</name>
</gene>
<name>A0AAQ0LW62_STAXY</name>
<proteinExistence type="predicted"/>
<sequence length="75" mass="9014">MNYNSVIIYKEIEIDISVSETKLFDLQHQITIEKAKKHTNLSKLGKLRYELYKEHEHYCNLYLMKHECLSEQAII</sequence>
<protein>
    <submittedName>
        <fullName evidence="1">Uncharacterized protein</fullName>
    </submittedName>
</protein>
<organism evidence="1 2">
    <name type="scientific">Staphylococcus xylosus</name>
    <dbReference type="NCBI Taxonomy" id="1288"/>
    <lineage>
        <taxon>Bacteria</taxon>
        <taxon>Bacillati</taxon>
        <taxon>Bacillota</taxon>
        <taxon>Bacilli</taxon>
        <taxon>Bacillales</taxon>
        <taxon>Staphylococcaceae</taxon>
        <taxon>Staphylococcus</taxon>
    </lineage>
</organism>
<evidence type="ECO:0000313" key="1">
    <source>
        <dbReference type="EMBL" id="RIM90953.1"/>
    </source>
</evidence>
<dbReference type="AlphaFoldDB" id="A0AAQ0LW62"/>
<reference evidence="1 2" key="1">
    <citation type="journal article" date="2016" name="Front. Microbiol.">
        <title>Comprehensive Phylogenetic Analysis of Bovine Non-aureus Staphylococci Species Based on Whole-Genome Sequencing.</title>
        <authorList>
            <person name="Naushad S."/>
            <person name="Barkema H.W."/>
            <person name="Luby C."/>
            <person name="Condas L.A."/>
            <person name="Nobrega D.B."/>
            <person name="Carson D.A."/>
            <person name="De Buck J."/>
        </authorList>
    </citation>
    <scope>NUCLEOTIDE SEQUENCE [LARGE SCALE GENOMIC DNA]</scope>
    <source>
        <strain evidence="1 2">SNUC 1349</strain>
    </source>
</reference>
<dbReference type="EMBL" id="QXUI01000011">
    <property type="protein sequence ID" value="RIM90953.1"/>
    <property type="molecule type" value="Genomic_DNA"/>
</dbReference>